<protein>
    <submittedName>
        <fullName evidence="2">FAD-binding oxidoreductase</fullName>
    </submittedName>
</protein>
<dbReference type="PANTHER" id="PTHR13847:SF289">
    <property type="entry name" value="GLYCINE OXIDASE"/>
    <property type="match status" value="1"/>
</dbReference>
<name>A0A5B9DV52_9HYPH</name>
<dbReference type="InterPro" id="IPR006076">
    <property type="entry name" value="FAD-dep_OxRdtase"/>
</dbReference>
<dbReference type="Gene3D" id="3.30.9.10">
    <property type="entry name" value="D-Amino Acid Oxidase, subunit A, domain 2"/>
    <property type="match status" value="1"/>
</dbReference>
<dbReference type="KEGG" id="yti:FNA67_19625"/>
<dbReference type="RefSeq" id="WP_147657774.1">
    <property type="nucleotide sequence ID" value="NZ_BMFM01000001.1"/>
</dbReference>
<reference evidence="2 3" key="1">
    <citation type="journal article" date="2015" name="Int. J. Syst. Evol. Microbiol.">
        <title>Youhaiella tibetensis gen. nov., sp. nov., isolated from subsurface sediment.</title>
        <authorList>
            <person name="Wang Y.X."/>
            <person name="Huang F.Q."/>
            <person name="Nogi Y."/>
            <person name="Pang S.J."/>
            <person name="Wang P.K."/>
            <person name="Lv J."/>
        </authorList>
    </citation>
    <scope>NUCLEOTIDE SEQUENCE [LARGE SCALE GENOMIC DNA]</scope>
    <source>
        <strain evidence="3">fig4</strain>
    </source>
</reference>
<dbReference type="SUPFAM" id="SSF54373">
    <property type="entry name" value="FAD-linked reductases, C-terminal domain"/>
    <property type="match status" value="1"/>
</dbReference>
<evidence type="ECO:0000313" key="3">
    <source>
        <dbReference type="Proteomes" id="UP000321062"/>
    </source>
</evidence>
<dbReference type="Gene3D" id="3.50.50.60">
    <property type="entry name" value="FAD/NAD(P)-binding domain"/>
    <property type="match status" value="2"/>
</dbReference>
<evidence type="ECO:0000313" key="2">
    <source>
        <dbReference type="EMBL" id="QEE22234.1"/>
    </source>
</evidence>
<dbReference type="InterPro" id="IPR036188">
    <property type="entry name" value="FAD/NAD-bd_sf"/>
</dbReference>
<dbReference type="GO" id="GO:0005737">
    <property type="term" value="C:cytoplasm"/>
    <property type="evidence" value="ECO:0007669"/>
    <property type="project" value="TreeGrafter"/>
</dbReference>
<keyword evidence="1" id="KW-0560">Oxidoreductase</keyword>
<dbReference type="Proteomes" id="UP000321062">
    <property type="component" value="Chromosome"/>
</dbReference>
<dbReference type="OrthoDB" id="9805337at2"/>
<dbReference type="AlphaFoldDB" id="A0A5B9DV52"/>
<organism evidence="2 3">
    <name type="scientific">Paradevosia tibetensis</name>
    <dbReference type="NCBI Taxonomy" id="1447062"/>
    <lineage>
        <taxon>Bacteria</taxon>
        <taxon>Pseudomonadati</taxon>
        <taxon>Pseudomonadota</taxon>
        <taxon>Alphaproteobacteria</taxon>
        <taxon>Hyphomicrobiales</taxon>
        <taxon>Devosiaceae</taxon>
        <taxon>Paradevosia</taxon>
    </lineage>
</organism>
<accession>A0A5B9DV52</accession>
<keyword evidence="3" id="KW-1185">Reference proteome</keyword>
<proteinExistence type="predicted"/>
<dbReference type="Pfam" id="PF01266">
    <property type="entry name" value="DAO"/>
    <property type="match status" value="1"/>
</dbReference>
<gene>
    <name evidence="2" type="ORF">FNA67_19625</name>
</gene>
<dbReference type="GO" id="GO:0016491">
    <property type="term" value="F:oxidoreductase activity"/>
    <property type="evidence" value="ECO:0007669"/>
    <property type="project" value="UniProtKB-KW"/>
</dbReference>
<dbReference type="PANTHER" id="PTHR13847">
    <property type="entry name" value="SARCOSINE DEHYDROGENASE-RELATED"/>
    <property type="match status" value="1"/>
</dbReference>
<evidence type="ECO:0000256" key="1">
    <source>
        <dbReference type="ARBA" id="ARBA00023002"/>
    </source>
</evidence>
<dbReference type="EMBL" id="CP041690">
    <property type="protein sequence ID" value="QEE22234.1"/>
    <property type="molecule type" value="Genomic_DNA"/>
</dbReference>
<sequence length="411" mass="44624">MARVAVIGAGIIGSAAATWLIDEGHEVTVFEPDIDGLPTSSGNAALLALPEIAPIASPGIFTTVPRWLLDPLGPLTVRWTDVPALTPWLLAFLMNANSRQEARTRLALTGLMKTALADHQELGRKAGVFGHLRQTGFVSVHDDEASTAAAVHEAEKVRSALGYEFERISPKAARQLVPQLEGPFFGAVRQPVYWMVSNPLTVLRRYQAFWRERASFVASRAQALRQTENGIVVVAGNGESVFDKVVVASGVWSRELVRGLGLRILLETERGYNTTFGFTELGWNLPMPVGFGDHGFIASPLVDGLRVGGAVELAKPQAAPNFGRAKAMRTKMRRYVPSLPEGGKEWMGRRPSTPDSVPVISRHPKDERIVFAFGHGHLGLTLSAVTARRVADLVAGRDTADLSPFDIARFQ</sequence>
<dbReference type="SUPFAM" id="SSF51905">
    <property type="entry name" value="FAD/NAD(P)-binding domain"/>
    <property type="match status" value="1"/>
</dbReference>